<keyword evidence="1" id="KW-1133">Transmembrane helix</keyword>
<protein>
    <submittedName>
        <fullName evidence="2">Uncharacterized protein</fullName>
    </submittedName>
</protein>
<organism evidence="2 3">
    <name type="scientific">Wallemia mellicola</name>
    <dbReference type="NCBI Taxonomy" id="1708541"/>
    <lineage>
        <taxon>Eukaryota</taxon>
        <taxon>Fungi</taxon>
        <taxon>Dikarya</taxon>
        <taxon>Basidiomycota</taxon>
        <taxon>Wallemiomycotina</taxon>
        <taxon>Wallemiomycetes</taxon>
        <taxon>Wallemiales</taxon>
        <taxon>Wallemiaceae</taxon>
        <taxon>Wallemia</taxon>
    </lineage>
</organism>
<dbReference type="AlphaFoldDB" id="A0A4T0NQQ5"/>
<reference evidence="2 3" key="1">
    <citation type="submission" date="2019-03" db="EMBL/GenBank/DDBJ databases">
        <title>Sequencing 25 genomes of Wallemia mellicola.</title>
        <authorList>
            <person name="Gostincar C."/>
        </authorList>
    </citation>
    <scope>NUCLEOTIDE SEQUENCE [LARGE SCALE GENOMIC DNA]</scope>
    <source>
        <strain evidence="2 3">EXF-1262</strain>
    </source>
</reference>
<name>A0A4T0NQQ5_9BASI</name>
<proteinExistence type="predicted"/>
<keyword evidence="1" id="KW-0472">Membrane</keyword>
<evidence type="ECO:0000256" key="1">
    <source>
        <dbReference type="SAM" id="Phobius"/>
    </source>
</evidence>
<dbReference type="EMBL" id="SPRH01000032">
    <property type="protein sequence ID" value="TIB99097.1"/>
    <property type="molecule type" value="Genomic_DNA"/>
</dbReference>
<keyword evidence="1" id="KW-0812">Transmembrane</keyword>
<accession>A0A4T0NQQ5</accession>
<evidence type="ECO:0000313" key="2">
    <source>
        <dbReference type="EMBL" id="TIB99097.1"/>
    </source>
</evidence>
<evidence type="ECO:0000313" key="3">
    <source>
        <dbReference type="Proteomes" id="UP000307169"/>
    </source>
</evidence>
<comment type="caution">
    <text evidence="2">The sequence shown here is derived from an EMBL/GenBank/DDBJ whole genome shotgun (WGS) entry which is preliminary data.</text>
</comment>
<dbReference type="Proteomes" id="UP000307169">
    <property type="component" value="Unassembled WGS sequence"/>
</dbReference>
<gene>
    <name evidence="2" type="ORF">E3Q17_02716</name>
</gene>
<sequence>MHIYIITSSAIHSFRVHHLELLARYVFYGDKINSAICTLVCFFFWIALCGKIFHRQLSQLLVRHGDISN</sequence>
<feature type="transmembrane region" description="Helical" evidence="1">
    <location>
        <begin position="32"/>
        <end position="53"/>
    </location>
</feature>